<dbReference type="GO" id="GO:0008270">
    <property type="term" value="F:zinc ion binding"/>
    <property type="evidence" value="ECO:0007669"/>
    <property type="project" value="UniProtKB-KW"/>
</dbReference>
<evidence type="ECO:0000256" key="1">
    <source>
        <dbReference type="ARBA" id="ARBA00022723"/>
    </source>
</evidence>
<evidence type="ECO:0000256" key="6">
    <source>
        <dbReference type="ARBA" id="ARBA00023163"/>
    </source>
</evidence>
<dbReference type="AlphaFoldDB" id="A0A1D1XT06"/>
<keyword evidence="1 9" id="KW-0479">Metal-binding</keyword>
<comment type="subcellular location">
    <subcellularLocation>
        <location evidence="8 9">Nucleus</location>
    </subcellularLocation>
</comment>
<protein>
    <recommendedName>
        <fullName evidence="9">Dof zinc finger protein</fullName>
    </recommendedName>
</protein>
<keyword evidence="4 9" id="KW-0805">Transcription regulation</keyword>
<comment type="function">
    <text evidence="9">Transcription factor that binds specifically to a 5'-AA[AG]G-3' consensus core sequence.</text>
</comment>
<evidence type="ECO:0000256" key="9">
    <source>
        <dbReference type="RuleBase" id="RU369094"/>
    </source>
</evidence>
<organism evidence="11">
    <name type="scientific">Anthurium amnicola</name>
    <dbReference type="NCBI Taxonomy" id="1678845"/>
    <lineage>
        <taxon>Eukaryota</taxon>
        <taxon>Viridiplantae</taxon>
        <taxon>Streptophyta</taxon>
        <taxon>Embryophyta</taxon>
        <taxon>Tracheophyta</taxon>
        <taxon>Spermatophyta</taxon>
        <taxon>Magnoliopsida</taxon>
        <taxon>Liliopsida</taxon>
        <taxon>Araceae</taxon>
        <taxon>Pothoideae</taxon>
        <taxon>Potheae</taxon>
        <taxon>Anthurium</taxon>
    </lineage>
</organism>
<proteinExistence type="predicted"/>
<dbReference type="GO" id="GO:0003677">
    <property type="term" value="F:DNA binding"/>
    <property type="evidence" value="ECO:0007669"/>
    <property type="project" value="UniProtKB-UniRule"/>
</dbReference>
<dbReference type="Pfam" id="PF02701">
    <property type="entry name" value="Zn_ribbon_Dof"/>
    <property type="match status" value="1"/>
</dbReference>
<keyword evidence="2 8" id="KW-0863">Zinc-finger</keyword>
<dbReference type="PROSITE" id="PS50884">
    <property type="entry name" value="ZF_DOF_2"/>
    <property type="match status" value="1"/>
</dbReference>
<dbReference type="InterPro" id="IPR045174">
    <property type="entry name" value="Dof"/>
</dbReference>
<dbReference type="InterPro" id="IPR003851">
    <property type="entry name" value="Znf_Dof"/>
</dbReference>
<sequence length="298" mass="30785">SQPRHFCKSCRRYWTKGGALRNVPIGGGCRKTKSNSISVAGAGKSAGSCGSKAKILASEVITGKSGLVGLGVGCGGAAGFDNETTSSSVLWGSPQNSHLLALLRATERSGTNNTYSGSINTIPNPSPCINPNLVRMKEEGPIIGSHLVPEASLLRNALNARVLGVDPLAQVPLGLSSSLWSNQYQYQLPQQQQQQAQQDSGFLLGEAPSSGALQELYLRLRSSGNGHYADHTAVVSGNVGTSSSSSSTIPLSAAAATTTTATTAATILEQTGVAGGEFGYWNSPFAWADMPTSNGAFL</sequence>
<dbReference type="PANTHER" id="PTHR31992">
    <property type="entry name" value="DOF ZINC FINGER PROTEIN DOF1.4-RELATED"/>
    <property type="match status" value="1"/>
</dbReference>
<keyword evidence="5 8" id="KW-0238">DNA-binding</keyword>
<evidence type="ECO:0000256" key="2">
    <source>
        <dbReference type="ARBA" id="ARBA00022771"/>
    </source>
</evidence>
<reference evidence="11" key="1">
    <citation type="submission" date="2015-07" db="EMBL/GenBank/DDBJ databases">
        <title>Transcriptome Assembly of Anthurium amnicola.</title>
        <authorList>
            <person name="Suzuki J."/>
        </authorList>
    </citation>
    <scope>NUCLEOTIDE SEQUENCE</scope>
</reference>
<evidence type="ECO:0000256" key="5">
    <source>
        <dbReference type="ARBA" id="ARBA00023125"/>
    </source>
</evidence>
<name>A0A1D1XT06_9ARAE</name>
<keyword evidence="7 8" id="KW-0539">Nucleus</keyword>
<feature type="domain" description="Dof-type" evidence="10">
    <location>
        <begin position="1"/>
        <end position="34"/>
    </location>
</feature>
<keyword evidence="6 9" id="KW-0804">Transcription</keyword>
<evidence type="ECO:0000256" key="7">
    <source>
        <dbReference type="ARBA" id="ARBA00023242"/>
    </source>
</evidence>
<evidence type="ECO:0000256" key="8">
    <source>
        <dbReference type="PROSITE-ProRule" id="PRU00071"/>
    </source>
</evidence>
<evidence type="ECO:0000256" key="3">
    <source>
        <dbReference type="ARBA" id="ARBA00022833"/>
    </source>
</evidence>
<dbReference type="GO" id="GO:0005634">
    <property type="term" value="C:nucleus"/>
    <property type="evidence" value="ECO:0007669"/>
    <property type="project" value="UniProtKB-SubCell"/>
</dbReference>
<keyword evidence="3 9" id="KW-0862">Zinc</keyword>
<dbReference type="GO" id="GO:0003700">
    <property type="term" value="F:DNA-binding transcription factor activity"/>
    <property type="evidence" value="ECO:0007669"/>
    <property type="project" value="UniProtKB-UniRule"/>
</dbReference>
<evidence type="ECO:0000256" key="4">
    <source>
        <dbReference type="ARBA" id="ARBA00023015"/>
    </source>
</evidence>
<feature type="non-terminal residue" evidence="11">
    <location>
        <position position="1"/>
    </location>
</feature>
<accession>A0A1D1XT06</accession>
<dbReference type="EMBL" id="GDJX01022420">
    <property type="protein sequence ID" value="JAT45516.1"/>
    <property type="molecule type" value="Transcribed_RNA"/>
</dbReference>
<evidence type="ECO:0000313" key="11">
    <source>
        <dbReference type="EMBL" id="JAT45516.1"/>
    </source>
</evidence>
<evidence type="ECO:0000259" key="10">
    <source>
        <dbReference type="PROSITE" id="PS50884"/>
    </source>
</evidence>
<gene>
    <name evidence="11" type="primary">DOF5.7_0</name>
    <name evidence="11" type="ORF">g.108347</name>
</gene>
<dbReference type="PANTHER" id="PTHR31992:SF313">
    <property type="entry name" value="DOF ZINC FINGER PROTEIN DOF5.7"/>
    <property type="match status" value="1"/>
</dbReference>